<protein>
    <recommendedName>
        <fullName evidence="4">Transmembrane protein</fullName>
    </recommendedName>
</protein>
<sequence>MAKKKIYPCAINRATERIASSNYQLFVTWEPLDWFALMNLFQFTVDVYLIFFLLVGLLSIIQGMIIWVINRLFTKMKKPPKFRMKILLKNIAIPPSIGISLAIAPLAVMCGFIYLWWNAFTSPDPEVLPNAVSFEGVAGDWLDQVSLNTERITKYKKGRVGVSLLVAGSYLVVLGSKLMIPETMDPQYEDNAYKEMAAAPKDPFEVEVDEEKEKEENEFWDPRAWKRANLLLTTLCFMAFLLVIWEFSYSSLFTANIYGDGEYDRDGLG</sequence>
<name>A0AAD5LR26_PYTIN</name>
<keyword evidence="1" id="KW-0812">Transmembrane</keyword>
<dbReference type="PANTHER" id="PTHR46104:SF1">
    <property type="entry name" value="GENE 9195-RELATED"/>
    <property type="match status" value="1"/>
</dbReference>
<evidence type="ECO:0008006" key="4">
    <source>
        <dbReference type="Google" id="ProtNLM"/>
    </source>
</evidence>
<comment type="caution">
    <text evidence="2">The sequence shown here is derived from an EMBL/GenBank/DDBJ whole genome shotgun (WGS) entry which is preliminary data.</text>
</comment>
<evidence type="ECO:0000313" key="3">
    <source>
        <dbReference type="Proteomes" id="UP001209570"/>
    </source>
</evidence>
<dbReference type="EMBL" id="JAKCXM010002581">
    <property type="protein sequence ID" value="KAJ0390126.1"/>
    <property type="molecule type" value="Genomic_DNA"/>
</dbReference>
<reference evidence="2" key="1">
    <citation type="submission" date="2021-12" db="EMBL/GenBank/DDBJ databases">
        <title>Prjna785345.</title>
        <authorList>
            <person name="Rujirawat T."/>
            <person name="Krajaejun T."/>
        </authorList>
    </citation>
    <scope>NUCLEOTIDE SEQUENCE</scope>
    <source>
        <strain evidence="2">Pi057C3</strain>
    </source>
</reference>
<evidence type="ECO:0000256" key="1">
    <source>
        <dbReference type="SAM" id="Phobius"/>
    </source>
</evidence>
<keyword evidence="1" id="KW-1133">Transmembrane helix</keyword>
<evidence type="ECO:0000313" key="2">
    <source>
        <dbReference type="EMBL" id="KAJ0390126.1"/>
    </source>
</evidence>
<dbReference type="Proteomes" id="UP001209570">
    <property type="component" value="Unassembled WGS sequence"/>
</dbReference>
<feature type="transmembrane region" description="Helical" evidence="1">
    <location>
        <begin position="47"/>
        <end position="70"/>
    </location>
</feature>
<gene>
    <name evidence="2" type="ORF">P43SY_010941</name>
</gene>
<feature type="transmembrane region" description="Helical" evidence="1">
    <location>
        <begin position="91"/>
        <end position="117"/>
    </location>
</feature>
<feature type="transmembrane region" description="Helical" evidence="1">
    <location>
        <begin position="228"/>
        <end position="245"/>
    </location>
</feature>
<feature type="transmembrane region" description="Helical" evidence="1">
    <location>
        <begin position="160"/>
        <end position="180"/>
    </location>
</feature>
<proteinExistence type="predicted"/>
<keyword evidence="3" id="KW-1185">Reference proteome</keyword>
<keyword evidence="1" id="KW-0472">Membrane</keyword>
<organism evidence="2 3">
    <name type="scientific">Pythium insidiosum</name>
    <name type="common">Pythiosis disease agent</name>
    <dbReference type="NCBI Taxonomy" id="114742"/>
    <lineage>
        <taxon>Eukaryota</taxon>
        <taxon>Sar</taxon>
        <taxon>Stramenopiles</taxon>
        <taxon>Oomycota</taxon>
        <taxon>Peronosporomycetes</taxon>
        <taxon>Pythiales</taxon>
        <taxon>Pythiaceae</taxon>
        <taxon>Pythium</taxon>
    </lineage>
</organism>
<dbReference type="AlphaFoldDB" id="A0AAD5LR26"/>
<dbReference type="PANTHER" id="PTHR46104">
    <property type="entry name" value="GENE 9195-RELATED-RELATED"/>
    <property type="match status" value="1"/>
</dbReference>
<accession>A0AAD5LR26</accession>